<organism evidence="2 3">
    <name type="scientific">Halonotius roseus</name>
    <dbReference type="NCBI Taxonomy" id="2511997"/>
    <lineage>
        <taxon>Archaea</taxon>
        <taxon>Methanobacteriati</taxon>
        <taxon>Methanobacteriota</taxon>
        <taxon>Stenosarchaea group</taxon>
        <taxon>Halobacteria</taxon>
        <taxon>Halobacteriales</taxon>
        <taxon>Haloferacaceae</taxon>
        <taxon>Halonotius</taxon>
    </lineage>
</organism>
<feature type="domain" description="UspA" evidence="1">
    <location>
        <begin position="45"/>
        <end position="105"/>
    </location>
</feature>
<evidence type="ECO:0000259" key="1">
    <source>
        <dbReference type="Pfam" id="PF00582"/>
    </source>
</evidence>
<proteinExistence type="predicted"/>
<evidence type="ECO:0000313" key="2">
    <source>
        <dbReference type="EMBL" id="TQQ80176.1"/>
    </source>
</evidence>
<dbReference type="InterPro" id="IPR014729">
    <property type="entry name" value="Rossmann-like_a/b/a_fold"/>
</dbReference>
<dbReference type="RefSeq" id="WP_142443299.1">
    <property type="nucleotide sequence ID" value="NZ_SESI01000002.1"/>
</dbReference>
<keyword evidence="3" id="KW-1185">Reference proteome</keyword>
<accession>A0A544QMN8</accession>
<dbReference type="OrthoDB" id="336129at2157"/>
<sequence>MSTTLVTVRYPLTADSHRTIERGLEGHEDSDSLIVLHVSLLQNGDRISRGKLQAAVEAEFGEIPAHYVVRRGYVLEEAIVDEAARQNADHVLVGKSKRGRLRRWIGRLLGLYPDIEAELAKNLNTKLEIVD</sequence>
<protein>
    <submittedName>
        <fullName evidence="2">Universal stress protein</fullName>
    </submittedName>
</protein>
<dbReference type="SUPFAM" id="SSF52402">
    <property type="entry name" value="Adenine nucleotide alpha hydrolases-like"/>
    <property type="match status" value="1"/>
</dbReference>
<evidence type="ECO:0000313" key="3">
    <source>
        <dbReference type="Proteomes" id="UP000315385"/>
    </source>
</evidence>
<dbReference type="Pfam" id="PF00582">
    <property type="entry name" value="Usp"/>
    <property type="match status" value="1"/>
</dbReference>
<gene>
    <name evidence="2" type="ORF">EWF95_06680</name>
</gene>
<dbReference type="EMBL" id="SESI01000002">
    <property type="protein sequence ID" value="TQQ80176.1"/>
    <property type="molecule type" value="Genomic_DNA"/>
</dbReference>
<dbReference type="InterPro" id="IPR006016">
    <property type="entry name" value="UspA"/>
</dbReference>
<dbReference type="Proteomes" id="UP000315385">
    <property type="component" value="Unassembled WGS sequence"/>
</dbReference>
<name>A0A544QMN8_9EURY</name>
<dbReference type="AlphaFoldDB" id="A0A544QMN8"/>
<dbReference type="Gene3D" id="3.40.50.620">
    <property type="entry name" value="HUPs"/>
    <property type="match status" value="1"/>
</dbReference>
<reference evidence="2 3" key="1">
    <citation type="submission" date="2019-02" db="EMBL/GenBank/DDBJ databases">
        <title>Halonotius sp. a new haloqrchaeon isolated from saline water.</title>
        <authorList>
            <person name="Duran-Viseras A."/>
            <person name="Sanchez-Porro C."/>
            <person name="Ventosa A."/>
        </authorList>
    </citation>
    <scope>NUCLEOTIDE SEQUENCE [LARGE SCALE GENOMIC DNA]</scope>
    <source>
        <strain evidence="2 3">F9-27</strain>
    </source>
</reference>
<comment type="caution">
    <text evidence="2">The sequence shown here is derived from an EMBL/GenBank/DDBJ whole genome shotgun (WGS) entry which is preliminary data.</text>
</comment>